<gene>
    <name evidence="1" type="ORF">SAMN05216378_2291</name>
</gene>
<name>A0A1I1XPG6_9BACL</name>
<keyword evidence="2" id="KW-1185">Reference proteome</keyword>
<proteinExistence type="predicted"/>
<sequence>MDNEQSNKWWKLVFSVINVFDEGKIPYSFDASTSLFVHGIEDFDMDDLDIMIQWNY</sequence>
<dbReference type="RefSeq" id="WP_175532826.1">
    <property type="nucleotide sequence ID" value="NZ_FOMT01000002.1"/>
</dbReference>
<organism evidence="1 2">
    <name type="scientific">Paenibacillus catalpae</name>
    <dbReference type="NCBI Taxonomy" id="1045775"/>
    <lineage>
        <taxon>Bacteria</taxon>
        <taxon>Bacillati</taxon>
        <taxon>Bacillota</taxon>
        <taxon>Bacilli</taxon>
        <taxon>Bacillales</taxon>
        <taxon>Paenibacillaceae</taxon>
        <taxon>Paenibacillus</taxon>
    </lineage>
</organism>
<accession>A0A1I1XPG6</accession>
<dbReference type="Proteomes" id="UP000198855">
    <property type="component" value="Unassembled WGS sequence"/>
</dbReference>
<reference evidence="2" key="1">
    <citation type="submission" date="2016-10" db="EMBL/GenBank/DDBJ databases">
        <authorList>
            <person name="Varghese N."/>
            <person name="Submissions S."/>
        </authorList>
    </citation>
    <scope>NUCLEOTIDE SEQUENCE [LARGE SCALE GENOMIC DNA]</scope>
    <source>
        <strain evidence="2">CGMCC 1.10784</strain>
    </source>
</reference>
<dbReference type="AlphaFoldDB" id="A0A1I1XPG6"/>
<evidence type="ECO:0000313" key="2">
    <source>
        <dbReference type="Proteomes" id="UP000198855"/>
    </source>
</evidence>
<protein>
    <submittedName>
        <fullName evidence="1">Uncharacterized protein</fullName>
    </submittedName>
</protein>
<evidence type="ECO:0000313" key="1">
    <source>
        <dbReference type="EMBL" id="SFE09225.1"/>
    </source>
</evidence>
<dbReference type="EMBL" id="FOMT01000002">
    <property type="protein sequence ID" value="SFE09225.1"/>
    <property type="molecule type" value="Genomic_DNA"/>
</dbReference>